<dbReference type="OrthoDB" id="9790370at2"/>
<dbReference type="EMBL" id="QPJK01000002">
    <property type="protein sequence ID" value="RCW74326.1"/>
    <property type="molecule type" value="Genomic_DNA"/>
</dbReference>
<keyword evidence="6 9" id="KW-1133">Transmembrane helix</keyword>
<evidence type="ECO:0000256" key="6">
    <source>
        <dbReference type="ARBA" id="ARBA00022989"/>
    </source>
</evidence>
<dbReference type="Pfam" id="PF08478">
    <property type="entry name" value="POTRA_1"/>
    <property type="match status" value="1"/>
</dbReference>
<evidence type="ECO:0000313" key="11">
    <source>
        <dbReference type="EMBL" id="RCW74326.1"/>
    </source>
</evidence>
<accession>A0A368Y4R0</accession>
<name>A0A368Y4R0_9BURK</name>
<keyword evidence="5 9" id="KW-0812">Transmembrane</keyword>
<dbReference type="HAMAP" id="MF_00911">
    <property type="entry name" value="FtsQ_subfam"/>
    <property type="match status" value="1"/>
</dbReference>
<keyword evidence="4 9" id="KW-0132">Cell division</keyword>
<dbReference type="RefSeq" id="WP_114467435.1">
    <property type="nucleotide sequence ID" value="NZ_QPJK01000002.1"/>
</dbReference>
<evidence type="ECO:0000256" key="5">
    <source>
        <dbReference type="ARBA" id="ARBA00022692"/>
    </source>
</evidence>
<dbReference type="InterPro" id="IPR026579">
    <property type="entry name" value="FtsQ"/>
</dbReference>
<sequence length="262" mass="28721">MNATLPAPMDVKLMNITASVLFLIFAGLTLGALCLWVLRQPVFALGGIEVRGEVTHNNVLTLKANVAPHLRGTFFTVNLDETRGAFEAVPWVRRATVRREFPNRLGVTLQEHRAAAYWGPESGSQLLNSFGEVFEANVDEVHRSDLPRLLGPDGESDQILGMYRTLAPLFDPLDTEITQLELTGRGSWRALLGSGAVVELGRGTPEEITERLERFVKTVPTVARQYGRGADALESADLRYPTGFALKLRGVTTVTAAAPKRK</sequence>
<comment type="similarity">
    <text evidence="9">Belongs to the FtsQ/DivIB family. FtsQ subfamily.</text>
</comment>
<keyword evidence="12" id="KW-1185">Reference proteome</keyword>
<evidence type="ECO:0000313" key="12">
    <source>
        <dbReference type="Proteomes" id="UP000252884"/>
    </source>
</evidence>
<dbReference type="PANTHER" id="PTHR35851:SF1">
    <property type="entry name" value="CELL DIVISION PROTEIN FTSQ"/>
    <property type="match status" value="1"/>
</dbReference>
<dbReference type="Proteomes" id="UP000252884">
    <property type="component" value="Unassembled WGS sequence"/>
</dbReference>
<evidence type="ECO:0000256" key="8">
    <source>
        <dbReference type="ARBA" id="ARBA00023306"/>
    </source>
</evidence>
<comment type="subunit">
    <text evidence="9">Part of a complex composed of FtsB, FtsL and FtsQ.</text>
</comment>
<keyword evidence="2 9" id="KW-1003">Cell membrane</keyword>
<dbReference type="InterPro" id="IPR045335">
    <property type="entry name" value="FtsQ_C_sf"/>
</dbReference>
<dbReference type="Gene3D" id="3.40.50.11690">
    <property type="entry name" value="Cell division protein FtsQ/DivIB"/>
    <property type="match status" value="1"/>
</dbReference>
<evidence type="ECO:0000256" key="7">
    <source>
        <dbReference type="ARBA" id="ARBA00023136"/>
    </source>
</evidence>
<feature type="transmembrane region" description="Helical" evidence="9">
    <location>
        <begin position="16"/>
        <end position="38"/>
    </location>
</feature>
<evidence type="ECO:0000256" key="2">
    <source>
        <dbReference type="ARBA" id="ARBA00022475"/>
    </source>
</evidence>
<dbReference type="InterPro" id="IPR034746">
    <property type="entry name" value="POTRA"/>
</dbReference>
<reference evidence="11 12" key="1">
    <citation type="submission" date="2018-07" db="EMBL/GenBank/DDBJ databases">
        <title>Genomic Encyclopedia of Type Strains, Phase IV (KMG-IV): sequencing the most valuable type-strain genomes for metagenomic binning, comparative biology and taxonomic classification.</title>
        <authorList>
            <person name="Goeker M."/>
        </authorList>
    </citation>
    <scope>NUCLEOTIDE SEQUENCE [LARGE SCALE GENOMIC DNA]</scope>
    <source>
        <strain evidence="11 12">DSM 21634</strain>
    </source>
</reference>
<dbReference type="PROSITE" id="PS51779">
    <property type="entry name" value="POTRA"/>
    <property type="match status" value="1"/>
</dbReference>
<protein>
    <recommendedName>
        <fullName evidence="9">Cell division protein FtsQ</fullName>
    </recommendedName>
</protein>
<dbReference type="InterPro" id="IPR005548">
    <property type="entry name" value="Cell_div_FtsQ/DivIB_C"/>
</dbReference>
<evidence type="ECO:0000256" key="1">
    <source>
        <dbReference type="ARBA" id="ARBA00004370"/>
    </source>
</evidence>
<dbReference type="GO" id="GO:0090529">
    <property type="term" value="P:cell septum assembly"/>
    <property type="evidence" value="ECO:0007669"/>
    <property type="project" value="InterPro"/>
</dbReference>
<keyword evidence="8 9" id="KW-0131">Cell cycle</keyword>
<dbReference type="GO" id="GO:0005886">
    <property type="term" value="C:plasma membrane"/>
    <property type="evidence" value="ECO:0007669"/>
    <property type="project" value="UniProtKB-SubCell"/>
</dbReference>
<dbReference type="GO" id="GO:0032153">
    <property type="term" value="C:cell division site"/>
    <property type="evidence" value="ECO:0007669"/>
    <property type="project" value="UniProtKB-UniRule"/>
</dbReference>
<evidence type="ECO:0000256" key="4">
    <source>
        <dbReference type="ARBA" id="ARBA00022618"/>
    </source>
</evidence>
<organism evidence="11 12">
    <name type="scientific">Pseudorhodoferax soli</name>
    <dbReference type="NCBI Taxonomy" id="545864"/>
    <lineage>
        <taxon>Bacteria</taxon>
        <taxon>Pseudomonadati</taxon>
        <taxon>Pseudomonadota</taxon>
        <taxon>Betaproteobacteria</taxon>
        <taxon>Burkholderiales</taxon>
        <taxon>Comamonadaceae</taxon>
    </lineage>
</organism>
<evidence type="ECO:0000259" key="10">
    <source>
        <dbReference type="PROSITE" id="PS51779"/>
    </source>
</evidence>
<gene>
    <name evidence="9" type="primary">ftsQ</name>
    <name evidence="11" type="ORF">DES41_102648</name>
</gene>
<keyword evidence="7 9" id="KW-0472">Membrane</keyword>
<evidence type="ECO:0000256" key="9">
    <source>
        <dbReference type="HAMAP-Rule" id="MF_00911"/>
    </source>
</evidence>
<keyword evidence="3 9" id="KW-0997">Cell inner membrane</keyword>
<feature type="domain" description="POTRA" evidence="10">
    <location>
        <begin position="43"/>
        <end position="112"/>
    </location>
</feature>
<dbReference type="Pfam" id="PF03799">
    <property type="entry name" value="FtsQ_DivIB_C"/>
    <property type="match status" value="1"/>
</dbReference>
<comment type="caution">
    <text evidence="11">The sequence shown here is derived from an EMBL/GenBank/DDBJ whole genome shotgun (WGS) entry which is preliminary data.</text>
</comment>
<evidence type="ECO:0000256" key="3">
    <source>
        <dbReference type="ARBA" id="ARBA00022519"/>
    </source>
</evidence>
<proteinExistence type="inferred from homology"/>
<dbReference type="Gene3D" id="3.10.20.310">
    <property type="entry name" value="membrane protein fhac"/>
    <property type="match status" value="1"/>
</dbReference>
<dbReference type="InterPro" id="IPR013685">
    <property type="entry name" value="POTRA_FtsQ_type"/>
</dbReference>
<comment type="function">
    <text evidence="9">Essential cell division protein. May link together the upstream cell division proteins, which are predominantly cytoplasmic, with the downstream cell division proteins, which are predominantly periplasmic. May control correct divisome assembly.</text>
</comment>
<dbReference type="PANTHER" id="PTHR35851">
    <property type="entry name" value="CELL DIVISION PROTEIN FTSQ"/>
    <property type="match status" value="1"/>
</dbReference>
<comment type="subcellular location">
    <subcellularLocation>
        <location evidence="9">Cell inner membrane</location>
        <topology evidence="9">Single-pass type II membrane protein</topology>
    </subcellularLocation>
    <subcellularLocation>
        <location evidence="1">Membrane</location>
    </subcellularLocation>
    <text evidence="9">Localizes to the division septum.</text>
</comment>
<dbReference type="GO" id="GO:0043093">
    <property type="term" value="P:FtsZ-dependent cytokinesis"/>
    <property type="evidence" value="ECO:0007669"/>
    <property type="project" value="UniProtKB-UniRule"/>
</dbReference>
<dbReference type="AlphaFoldDB" id="A0A368Y4R0"/>